<feature type="region of interest" description="Disordered" evidence="2">
    <location>
        <begin position="695"/>
        <end position="732"/>
    </location>
</feature>
<evidence type="ECO:0000256" key="1">
    <source>
        <dbReference type="PROSITE-ProRule" id="PRU00283"/>
    </source>
</evidence>
<protein>
    <submittedName>
        <fullName evidence="4">Kinesin, putative</fullName>
    </submittedName>
</protein>
<feature type="region of interest" description="Disordered" evidence="2">
    <location>
        <begin position="1018"/>
        <end position="1126"/>
    </location>
</feature>
<evidence type="ECO:0000259" key="3">
    <source>
        <dbReference type="PROSITE" id="PS50067"/>
    </source>
</evidence>
<name>A0A640KEW1_LEITA</name>
<dbReference type="PANTHER" id="PTHR24115">
    <property type="entry name" value="KINESIN-RELATED"/>
    <property type="match status" value="1"/>
</dbReference>
<dbReference type="OrthoDB" id="3176171at2759"/>
<feature type="region of interest" description="Disordered" evidence="2">
    <location>
        <begin position="804"/>
        <end position="824"/>
    </location>
</feature>
<evidence type="ECO:0000313" key="5">
    <source>
        <dbReference type="Proteomes" id="UP000419144"/>
    </source>
</evidence>
<dbReference type="Gene3D" id="3.40.850.10">
    <property type="entry name" value="Kinesin motor domain"/>
    <property type="match status" value="1"/>
</dbReference>
<dbReference type="PROSITE" id="PS50067">
    <property type="entry name" value="KINESIN_MOTOR_2"/>
    <property type="match status" value="1"/>
</dbReference>
<feature type="region of interest" description="Disordered" evidence="2">
    <location>
        <begin position="432"/>
        <end position="452"/>
    </location>
</feature>
<dbReference type="InterPro" id="IPR036961">
    <property type="entry name" value="Kinesin_motor_dom_sf"/>
</dbReference>
<dbReference type="InterPro" id="IPR027417">
    <property type="entry name" value="P-loop_NTPase"/>
</dbReference>
<feature type="domain" description="Kinesin motor" evidence="3">
    <location>
        <begin position="1"/>
        <end position="634"/>
    </location>
</feature>
<dbReference type="GO" id="GO:0005871">
    <property type="term" value="C:kinesin complex"/>
    <property type="evidence" value="ECO:0007669"/>
    <property type="project" value="TreeGrafter"/>
</dbReference>
<accession>A0A640KEW1</accession>
<dbReference type="Pfam" id="PF00225">
    <property type="entry name" value="Kinesin"/>
    <property type="match status" value="2"/>
</dbReference>
<dbReference type="SMART" id="SM00129">
    <property type="entry name" value="KISc"/>
    <property type="match status" value="1"/>
</dbReference>
<keyword evidence="1" id="KW-0067">ATP-binding</keyword>
<evidence type="ECO:0000256" key="2">
    <source>
        <dbReference type="SAM" id="MobiDB-lite"/>
    </source>
</evidence>
<dbReference type="GO" id="GO:0003777">
    <property type="term" value="F:microtubule motor activity"/>
    <property type="evidence" value="ECO:0007669"/>
    <property type="project" value="InterPro"/>
</dbReference>
<dbReference type="VEuPathDB" id="TriTrypDB:LtaPh_0902900"/>
<reference evidence="4" key="1">
    <citation type="submission" date="2019-11" db="EMBL/GenBank/DDBJ databases">
        <title>Leishmania tarentolae CDS.</title>
        <authorList>
            <person name="Goto Y."/>
            <person name="Yamagishi J."/>
        </authorList>
    </citation>
    <scope>NUCLEOTIDE SEQUENCE [LARGE SCALE GENOMIC DNA]</scope>
    <source>
        <strain evidence="4">Parrot Tar II</strain>
    </source>
</reference>
<dbReference type="SUPFAM" id="SSF52540">
    <property type="entry name" value="P-loop containing nucleoside triphosphate hydrolases"/>
    <property type="match status" value="1"/>
</dbReference>
<feature type="binding site" evidence="1">
    <location>
        <begin position="130"/>
        <end position="137"/>
    </location>
    <ligand>
        <name>ATP</name>
        <dbReference type="ChEBI" id="CHEBI:30616"/>
    </ligand>
</feature>
<dbReference type="GO" id="GO:0005874">
    <property type="term" value="C:microtubule"/>
    <property type="evidence" value="ECO:0007669"/>
    <property type="project" value="TreeGrafter"/>
</dbReference>
<dbReference type="GO" id="GO:0005524">
    <property type="term" value="F:ATP binding"/>
    <property type="evidence" value="ECO:0007669"/>
    <property type="project" value="UniProtKB-UniRule"/>
</dbReference>
<dbReference type="PRINTS" id="PR00380">
    <property type="entry name" value="KINESINHEAVY"/>
</dbReference>
<dbReference type="InterPro" id="IPR027640">
    <property type="entry name" value="Kinesin-like_fam"/>
</dbReference>
<keyword evidence="5" id="KW-1185">Reference proteome</keyword>
<feature type="region of interest" description="Disordered" evidence="2">
    <location>
        <begin position="1229"/>
        <end position="1254"/>
    </location>
</feature>
<gene>
    <name evidence="4" type="ORF">LtaPh_0902900</name>
</gene>
<feature type="compositionally biased region" description="Low complexity" evidence="2">
    <location>
        <begin position="1080"/>
        <end position="1094"/>
    </location>
</feature>
<proteinExistence type="inferred from homology"/>
<dbReference type="PANTHER" id="PTHR24115:SF546">
    <property type="entry name" value="KINESIN-LIKE PROTEIN KIF14"/>
    <property type="match status" value="1"/>
</dbReference>
<evidence type="ECO:0000313" key="4">
    <source>
        <dbReference type="EMBL" id="GET86277.1"/>
    </source>
</evidence>
<keyword evidence="1" id="KW-0547">Nucleotide-binding</keyword>
<feature type="compositionally biased region" description="Polar residues" evidence="2">
    <location>
        <begin position="1024"/>
        <end position="1039"/>
    </location>
</feature>
<dbReference type="GO" id="GO:0007018">
    <property type="term" value="P:microtubule-based movement"/>
    <property type="evidence" value="ECO:0007669"/>
    <property type="project" value="InterPro"/>
</dbReference>
<keyword evidence="1" id="KW-0505">Motor protein</keyword>
<feature type="compositionally biased region" description="Low complexity" evidence="2">
    <location>
        <begin position="442"/>
        <end position="452"/>
    </location>
</feature>
<dbReference type="GO" id="GO:0016887">
    <property type="term" value="F:ATP hydrolysis activity"/>
    <property type="evidence" value="ECO:0007669"/>
    <property type="project" value="TreeGrafter"/>
</dbReference>
<comment type="similarity">
    <text evidence="1">Belongs to the TRAFAC class myosin-kinesin ATPase superfamily. Kinesin family.</text>
</comment>
<sequence length="1308" mass="138077">MKVFCRFAPPPPPSGPCRVPREPAEAVLLMQADRPSSAGTGTTGVSATATGARVRLADPATLSKATFSCDGVFIPTAAPAATAEEQQQHLYDVTCKSLLAPTSRRLEREPQSCSSASIATAARRIYLAYGQTASGKTYSLFGGTSTSSGVEGLPSSAGVVPRYLHDIFSTANSRERHDVGDAHRGNSDGTIDDVFVDLSCFEVYNEAATDLVALSVSMSTVDVPYSTGAAGTTRSSADRPLSCKTPTDAAVRVTHSLQSSDLQQQLPVWMAHQLYRTEQQLDSADACAHEDLWGTHSESSLSAGTGCTATTGAPAAPFAAAPNLPRFIKTEYKATEKQQVLRSLERARCTTFAEAQAVLQALLALRQECATRRNQRSSRGHLVVRIRAYAPAACGSPAAEWVMQHETAFVDLAGSESAKLADADVADVYTSKVVHHQPKRPSQAATGAASSSRASSLHSSISLDTYMQPGASLQHSTCSNSTTTTVNSAYHRSLIRSFPVEDRKVARMRRRRETRSINASLLALRKVFGALCEATRWSRKPVAQGSTTAAAAATLPRRPPQHHAPFKDSVLTAILEPFLVPQPSAATPSSSTSPSSREGAAAVHVVLLVCCSSRSVDFFETVASLRLGAEATAVNPEVVLHALPVQQREQQQQMYLSECATHLKPRHTSAGLRHRDGSECVGRFPSRLFRSLSAPSRQSALTGKEDRQAEVDDFSECTSAPGIGTGSSKLHSRCRPGEVVMSAADAALLRDEARQYKKTAQQLYKQCQSLCESYDECVDELQRCRVAVSERDARIAQLAAELEKATHARGEGSSRQPQTPLPEPLPRCTPNSLRHNITACASPAARTPHRWRLQHSSQEGAGDEDGEVIASANIGGMLKVSTAHVPPLTASVTAESMQAASISSATREGSGRWMVSVSPFSTASLAEGTAARMLTIREDVEGVKDVVSDAGSSDSSLLRESCGTAVERQQRHARCIIDTLLARQIFTSDEPAAPTQSPSPPYASSPYSVLPTFSACGTAAPVSSPAQEQQHAPSQSSFHGNDGGARVAQGRESDSGGSPLTTEADAASAKAAPTKEIHEVSAAAPVAPASTSAPRQSYNTARSSSAGATPSSLLEGGGSVSMEQSSCDSVVEGMEAELTAFLPASTPATHRIRAPAASASALSSIEVWSKDLRSRVSPTAPHDSPLRATPRRTIAMSMDHSGEAPHAEAVVTGGKEDVVEEVVIRLHKRDHSGPRRIPTAACQPMGTAGDSKEDERTALIPPCCSPPLGAVASVPVTPSKSPEACVPAVMGRKEKEGDEGAGGKPVAH</sequence>
<dbReference type="InterPro" id="IPR001752">
    <property type="entry name" value="Kinesin_motor_dom"/>
</dbReference>
<comment type="caution">
    <text evidence="4">The sequence shown here is derived from an EMBL/GenBank/DDBJ whole genome shotgun (WGS) entry which is preliminary data.</text>
</comment>
<dbReference type="GO" id="GO:0008017">
    <property type="term" value="F:microtubule binding"/>
    <property type="evidence" value="ECO:0007669"/>
    <property type="project" value="InterPro"/>
</dbReference>
<organism evidence="4 5">
    <name type="scientific">Leishmania tarentolae</name>
    <name type="common">Sauroleishmania tarentolae</name>
    <dbReference type="NCBI Taxonomy" id="5689"/>
    <lineage>
        <taxon>Eukaryota</taxon>
        <taxon>Discoba</taxon>
        <taxon>Euglenozoa</taxon>
        <taxon>Kinetoplastea</taxon>
        <taxon>Metakinetoplastina</taxon>
        <taxon>Trypanosomatida</taxon>
        <taxon>Trypanosomatidae</taxon>
        <taxon>Leishmaniinae</taxon>
        <taxon>Leishmania</taxon>
        <taxon>lizard Leishmania</taxon>
    </lineage>
</organism>
<feature type="compositionally biased region" description="Polar residues" evidence="2">
    <location>
        <begin position="1095"/>
        <end position="1112"/>
    </location>
</feature>
<dbReference type="EMBL" id="BLBS01000010">
    <property type="protein sequence ID" value="GET86277.1"/>
    <property type="molecule type" value="Genomic_DNA"/>
</dbReference>
<dbReference type="Proteomes" id="UP000419144">
    <property type="component" value="Unassembled WGS sequence"/>
</dbReference>